<reference evidence="4 5" key="1">
    <citation type="submission" date="2012-06" db="EMBL/GenBank/DDBJ databases">
        <title>Finished chromosome of genome of Crinalium epipsammum PCC 9333.</title>
        <authorList>
            <consortium name="US DOE Joint Genome Institute"/>
            <person name="Gugger M."/>
            <person name="Coursin T."/>
            <person name="Rippka R."/>
            <person name="Tandeau De Marsac N."/>
            <person name="Huntemann M."/>
            <person name="Wei C.-L."/>
            <person name="Han J."/>
            <person name="Detter J.C."/>
            <person name="Han C."/>
            <person name="Tapia R."/>
            <person name="Davenport K."/>
            <person name="Daligault H."/>
            <person name="Erkkila T."/>
            <person name="Gu W."/>
            <person name="Munk A.C.C."/>
            <person name="Teshima H."/>
            <person name="Xu Y."/>
            <person name="Chain P."/>
            <person name="Chen A."/>
            <person name="Krypides N."/>
            <person name="Mavromatis K."/>
            <person name="Markowitz V."/>
            <person name="Szeto E."/>
            <person name="Ivanova N."/>
            <person name="Mikhailova N."/>
            <person name="Ovchinnikova G."/>
            <person name="Pagani I."/>
            <person name="Pati A."/>
            <person name="Goodwin L."/>
            <person name="Peters L."/>
            <person name="Pitluck S."/>
            <person name="Woyke T."/>
            <person name="Kerfeld C."/>
        </authorList>
    </citation>
    <scope>NUCLEOTIDE SEQUENCE [LARGE SCALE GENOMIC DNA]</scope>
    <source>
        <strain evidence="4 5">PCC 9333</strain>
    </source>
</reference>
<dbReference type="PROSITE" id="PS51186">
    <property type="entry name" value="GNAT"/>
    <property type="match status" value="1"/>
</dbReference>
<dbReference type="CDD" id="cd04301">
    <property type="entry name" value="NAT_SF"/>
    <property type="match status" value="1"/>
</dbReference>
<dbReference type="STRING" id="1173022.Cri9333_0887"/>
<dbReference type="Gene3D" id="3.40.630.30">
    <property type="match status" value="1"/>
</dbReference>
<dbReference type="KEGG" id="cep:Cri9333_0887"/>
<evidence type="ECO:0000256" key="2">
    <source>
        <dbReference type="ARBA" id="ARBA00023315"/>
    </source>
</evidence>
<evidence type="ECO:0000313" key="5">
    <source>
        <dbReference type="Proteomes" id="UP000010472"/>
    </source>
</evidence>
<dbReference type="AlphaFoldDB" id="K9VUL6"/>
<dbReference type="GO" id="GO:0016747">
    <property type="term" value="F:acyltransferase activity, transferring groups other than amino-acyl groups"/>
    <property type="evidence" value="ECO:0007669"/>
    <property type="project" value="InterPro"/>
</dbReference>
<protein>
    <submittedName>
        <fullName evidence="4">GCN5-related N-acetyltransferase</fullName>
    </submittedName>
</protein>
<keyword evidence="5" id="KW-1185">Reference proteome</keyword>
<dbReference type="PANTHER" id="PTHR43420">
    <property type="entry name" value="ACETYLTRANSFERASE"/>
    <property type="match status" value="1"/>
</dbReference>
<dbReference type="eggNOG" id="COG0456">
    <property type="taxonomic scope" value="Bacteria"/>
</dbReference>
<dbReference type="InterPro" id="IPR016181">
    <property type="entry name" value="Acyl_CoA_acyltransferase"/>
</dbReference>
<proteinExistence type="predicted"/>
<name>K9VUL6_9CYAN</name>
<accession>K9VUL6</accession>
<feature type="domain" description="N-acetyltransferase" evidence="3">
    <location>
        <begin position="28"/>
        <end position="177"/>
    </location>
</feature>
<evidence type="ECO:0000256" key="1">
    <source>
        <dbReference type="ARBA" id="ARBA00022679"/>
    </source>
</evidence>
<keyword evidence="1 4" id="KW-0808">Transferase</keyword>
<dbReference type="Proteomes" id="UP000010472">
    <property type="component" value="Chromosome"/>
</dbReference>
<keyword evidence="2" id="KW-0012">Acyltransferase</keyword>
<dbReference type="InterPro" id="IPR000182">
    <property type="entry name" value="GNAT_dom"/>
</dbReference>
<evidence type="ECO:0000313" key="4">
    <source>
        <dbReference type="EMBL" id="AFZ11803.1"/>
    </source>
</evidence>
<dbReference type="RefSeq" id="WP_015201925.1">
    <property type="nucleotide sequence ID" value="NC_019753.1"/>
</dbReference>
<dbReference type="Pfam" id="PF00583">
    <property type="entry name" value="Acetyltransf_1"/>
    <property type="match status" value="1"/>
</dbReference>
<sequence>MTDLLLNNYQQRRGSGKDKALLVKFMQLTYQELFLEQQDFSHLAVTVERYFSQETPLWLVEFLGSEEQETPSISNEQGGLIRKVSAVPAIACLWLGNAVDQVQGDRFSHIFLLYVNPNHRRRGIGSALMRHAENWAKSKGDRQIGLQVFEINTPAVNLYHKLGYQTQSLWMVKPLSK</sequence>
<organism evidence="4 5">
    <name type="scientific">Crinalium epipsammum PCC 9333</name>
    <dbReference type="NCBI Taxonomy" id="1173022"/>
    <lineage>
        <taxon>Bacteria</taxon>
        <taxon>Bacillati</taxon>
        <taxon>Cyanobacteriota</taxon>
        <taxon>Cyanophyceae</taxon>
        <taxon>Gomontiellales</taxon>
        <taxon>Gomontiellaceae</taxon>
        <taxon>Crinalium</taxon>
    </lineage>
</organism>
<dbReference type="SUPFAM" id="SSF55729">
    <property type="entry name" value="Acyl-CoA N-acyltransferases (Nat)"/>
    <property type="match status" value="1"/>
</dbReference>
<evidence type="ECO:0000259" key="3">
    <source>
        <dbReference type="PROSITE" id="PS51186"/>
    </source>
</evidence>
<dbReference type="HOGENOM" id="CLU_117539_0_0_3"/>
<dbReference type="EMBL" id="CP003620">
    <property type="protein sequence ID" value="AFZ11803.1"/>
    <property type="molecule type" value="Genomic_DNA"/>
</dbReference>
<dbReference type="InterPro" id="IPR050680">
    <property type="entry name" value="YpeA/RimI_acetyltransf"/>
</dbReference>
<dbReference type="PATRIC" id="fig|1173022.3.peg.963"/>
<gene>
    <name evidence="4" type="ORF">Cri9333_0887</name>
</gene>